<name>A0A2P5FFF0_TREOI</name>
<sequence length="90" mass="10007">MQPLMEQPNPEDDADLAKTTVERVLRSMSKPVGLLNVTELSSLRNDAHPSLYSSGAHRGMDCSHWCVSGVPDTWNHLLYAELMVRSNTPT</sequence>
<dbReference type="GO" id="GO:0016413">
    <property type="term" value="F:O-acetyltransferase activity"/>
    <property type="evidence" value="ECO:0007669"/>
    <property type="project" value="InterPro"/>
</dbReference>
<keyword evidence="4" id="KW-1185">Reference proteome</keyword>
<evidence type="ECO:0000256" key="1">
    <source>
        <dbReference type="ARBA" id="ARBA00007727"/>
    </source>
</evidence>
<proteinExistence type="inferred from homology"/>
<dbReference type="STRING" id="63057.A0A2P5FFF0"/>
<organism evidence="3 4">
    <name type="scientific">Trema orientale</name>
    <name type="common">Charcoal tree</name>
    <name type="synonym">Celtis orientalis</name>
    <dbReference type="NCBI Taxonomy" id="63057"/>
    <lineage>
        <taxon>Eukaryota</taxon>
        <taxon>Viridiplantae</taxon>
        <taxon>Streptophyta</taxon>
        <taxon>Embryophyta</taxon>
        <taxon>Tracheophyta</taxon>
        <taxon>Spermatophyta</taxon>
        <taxon>Magnoliopsida</taxon>
        <taxon>eudicotyledons</taxon>
        <taxon>Gunneridae</taxon>
        <taxon>Pentapetalae</taxon>
        <taxon>rosids</taxon>
        <taxon>fabids</taxon>
        <taxon>Rosales</taxon>
        <taxon>Cannabaceae</taxon>
        <taxon>Trema</taxon>
    </lineage>
</organism>
<dbReference type="InterPro" id="IPR029962">
    <property type="entry name" value="TBL"/>
</dbReference>
<feature type="domain" description="Trichome birefringence-like C-terminal" evidence="2">
    <location>
        <begin position="2"/>
        <end position="80"/>
    </location>
</feature>
<evidence type="ECO:0000259" key="2">
    <source>
        <dbReference type="Pfam" id="PF13839"/>
    </source>
</evidence>
<dbReference type="InParanoid" id="A0A2P5FFF0"/>
<dbReference type="Pfam" id="PF13839">
    <property type="entry name" value="PC-Esterase"/>
    <property type="match status" value="1"/>
</dbReference>
<dbReference type="PANTHER" id="PTHR32285:SF149">
    <property type="entry name" value="TRICHOME BIREFRINGENCE-LIKE N-TERMINAL DOMAIN-CONTAINING PROTEIN"/>
    <property type="match status" value="1"/>
</dbReference>
<gene>
    <name evidence="3" type="ORF">TorRG33x02_077820</name>
</gene>
<dbReference type="InterPro" id="IPR026057">
    <property type="entry name" value="TBL_C"/>
</dbReference>
<dbReference type="PANTHER" id="PTHR32285">
    <property type="entry name" value="PROTEIN TRICHOME BIREFRINGENCE-LIKE 9-RELATED"/>
    <property type="match status" value="1"/>
</dbReference>
<accession>A0A2P5FFF0</accession>
<dbReference type="OrthoDB" id="2016263at2759"/>
<protein>
    <submittedName>
        <fullName evidence="3">Protein trichome birefringence-like</fullName>
    </submittedName>
</protein>
<comment type="caution">
    <text evidence="3">The sequence shown here is derived from an EMBL/GenBank/DDBJ whole genome shotgun (WGS) entry which is preliminary data.</text>
</comment>
<reference evidence="4" key="1">
    <citation type="submission" date="2016-06" db="EMBL/GenBank/DDBJ databases">
        <title>Parallel loss of symbiosis genes in relatives of nitrogen-fixing non-legume Parasponia.</title>
        <authorList>
            <person name="Van Velzen R."/>
            <person name="Holmer R."/>
            <person name="Bu F."/>
            <person name="Rutten L."/>
            <person name="Van Zeijl A."/>
            <person name="Liu W."/>
            <person name="Santuari L."/>
            <person name="Cao Q."/>
            <person name="Sharma T."/>
            <person name="Shen D."/>
            <person name="Roswanjaya Y."/>
            <person name="Wardhani T."/>
            <person name="Kalhor M.S."/>
            <person name="Jansen J."/>
            <person name="Van den Hoogen J."/>
            <person name="Gungor B."/>
            <person name="Hartog M."/>
            <person name="Hontelez J."/>
            <person name="Verver J."/>
            <person name="Yang W.-C."/>
            <person name="Schijlen E."/>
            <person name="Repin R."/>
            <person name="Schilthuizen M."/>
            <person name="Schranz E."/>
            <person name="Heidstra R."/>
            <person name="Miyata K."/>
            <person name="Fedorova E."/>
            <person name="Kohlen W."/>
            <person name="Bisseling T."/>
            <person name="Smit S."/>
            <person name="Geurts R."/>
        </authorList>
    </citation>
    <scope>NUCLEOTIDE SEQUENCE [LARGE SCALE GENOMIC DNA]</scope>
    <source>
        <strain evidence="4">cv. RG33-2</strain>
    </source>
</reference>
<evidence type="ECO:0000313" key="4">
    <source>
        <dbReference type="Proteomes" id="UP000237000"/>
    </source>
</evidence>
<dbReference type="Proteomes" id="UP000237000">
    <property type="component" value="Unassembled WGS sequence"/>
</dbReference>
<dbReference type="EMBL" id="JXTC01000038">
    <property type="protein sequence ID" value="PON96509.1"/>
    <property type="molecule type" value="Genomic_DNA"/>
</dbReference>
<evidence type="ECO:0000313" key="3">
    <source>
        <dbReference type="EMBL" id="PON96509.1"/>
    </source>
</evidence>
<dbReference type="AlphaFoldDB" id="A0A2P5FFF0"/>
<dbReference type="GO" id="GO:0005794">
    <property type="term" value="C:Golgi apparatus"/>
    <property type="evidence" value="ECO:0007669"/>
    <property type="project" value="TreeGrafter"/>
</dbReference>
<comment type="similarity">
    <text evidence="1">Belongs to the PC-esterase family. TBL subfamily.</text>
</comment>